<name>A0A8T0HW29_CERPU</name>
<dbReference type="EMBL" id="CM026426">
    <property type="protein sequence ID" value="KAG0575254.1"/>
    <property type="molecule type" value="Genomic_DNA"/>
</dbReference>
<comment type="caution">
    <text evidence="1">The sequence shown here is derived from an EMBL/GenBank/DDBJ whole genome shotgun (WGS) entry which is preliminary data.</text>
</comment>
<sequence>MGLGAVWNAGLGERSNNTSMRELDNTINKSPLPAVVMLQVRCPELSMPGSMRDSFMRLCSICSCRSDIGEVAVAGVLARSGSASVCAVWHLKALEYLLVRGQGRSQLCRLQHAGSSLAQKLL</sequence>
<dbReference type="AlphaFoldDB" id="A0A8T0HW29"/>
<evidence type="ECO:0000313" key="2">
    <source>
        <dbReference type="Proteomes" id="UP000822688"/>
    </source>
</evidence>
<organism evidence="1 2">
    <name type="scientific">Ceratodon purpureus</name>
    <name type="common">Fire moss</name>
    <name type="synonym">Dicranum purpureum</name>
    <dbReference type="NCBI Taxonomy" id="3225"/>
    <lineage>
        <taxon>Eukaryota</taxon>
        <taxon>Viridiplantae</taxon>
        <taxon>Streptophyta</taxon>
        <taxon>Embryophyta</taxon>
        <taxon>Bryophyta</taxon>
        <taxon>Bryophytina</taxon>
        <taxon>Bryopsida</taxon>
        <taxon>Dicranidae</taxon>
        <taxon>Pseudoditrichales</taxon>
        <taxon>Ditrichaceae</taxon>
        <taxon>Ceratodon</taxon>
    </lineage>
</organism>
<reference evidence="1" key="1">
    <citation type="submission" date="2020-06" db="EMBL/GenBank/DDBJ databases">
        <title>WGS assembly of Ceratodon purpureus strain R40.</title>
        <authorList>
            <person name="Carey S.B."/>
            <person name="Jenkins J."/>
            <person name="Shu S."/>
            <person name="Lovell J.T."/>
            <person name="Sreedasyam A."/>
            <person name="Maumus F."/>
            <person name="Tiley G.P."/>
            <person name="Fernandez-Pozo N."/>
            <person name="Barry K."/>
            <person name="Chen C."/>
            <person name="Wang M."/>
            <person name="Lipzen A."/>
            <person name="Daum C."/>
            <person name="Saski C.A."/>
            <person name="Payton A.C."/>
            <person name="Mcbreen J.C."/>
            <person name="Conrad R.E."/>
            <person name="Kollar L.M."/>
            <person name="Olsson S."/>
            <person name="Huttunen S."/>
            <person name="Landis J.B."/>
            <person name="Wickett N.J."/>
            <person name="Johnson M.G."/>
            <person name="Rensing S.A."/>
            <person name="Grimwood J."/>
            <person name="Schmutz J."/>
            <person name="Mcdaniel S.F."/>
        </authorList>
    </citation>
    <scope>NUCLEOTIDE SEQUENCE</scope>
    <source>
        <strain evidence="1">R40</strain>
    </source>
</reference>
<dbReference type="Proteomes" id="UP000822688">
    <property type="component" value="Chromosome V"/>
</dbReference>
<proteinExistence type="predicted"/>
<evidence type="ECO:0000313" key="1">
    <source>
        <dbReference type="EMBL" id="KAG0575254.1"/>
    </source>
</evidence>
<accession>A0A8T0HW29</accession>
<gene>
    <name evidence="1" type="ORF">KC19_VG330600</name>
</gene>
<protein>
    <submittedName>
        <fullName evidence="1">Uncharacterized protein</fullName>
    </submittedName>
</protein>
<keyword evidence="2" id="KW-1185">Reference proteome</keyword>